<keyword evidence="11" id="KW-1015">Disulfide bond</keyword>
<reference evidence="14" key="1">
    <citation type="submission" date="2025-08" db="UniProtKB">
        <authorList>
            <consortium name="Ensembl"/>
        </authorList>
    </citation>
    <scope>IDENTIFICATION</scope>
</reference>
<dbReference type="Pfam" id="PF00535">
    <property type="entry name" value="Glycos_transf_2"/>
    <property type="match status" value="1"/>
</dbReference>
<evidence type="ECO:0000259" key="13">
    <source>
        <dbReference type="Pfam" id="PF00535"/>
    </source>
</evidence>
<comment type="similarity">
    <text evidence="2">Belongs to the glycosyltransferase 2 family.</text>
</comment>
<dbReference type="PANTHER" id="PTHR15046">
    <property type="entry name" value="GLYCO_TRANS_2-LIKE DOMAIN-CONTAINING PROTEIN"/>
    <property type="match status" value="1"/>
</dbReference>
<dbReference type="AlphaFoldDB" id="A0A2K6E558"/>
<keyword evidence="10 12" id="KW-0472">Membrane</keyword>
<comment type="subcellular location">
    <subcellularLocation>
        <location evidence="1">Golgi apparatus membrane</location>
        <topology evidence="1">Single-pass type II membrane protein</topology>
    </subcellularLocation>
</comment>
<evidence type="ECO:0000256" key="5">
    <source>
        <dbReference type="ARBA" id="ARBA00022679"/>
    </source>
</evidence>
<dbReference type="GeneTree" id="ENSGT00390000006679"/>
<organism evidence="14 15">
    <name type="scientific">Macaca nemestrina</name>
    <name type="common">Pig-tailed macaque</name>
    <dbReference type="NCBI Taxonomy" id="9545"/>
    <lineage>
        <taxon>Eukaryota</taxon>
        <taxon>Metazoa</taxon>
        <taxon>Chordata</taxon>
        <taxon>Craniata</taxon>
        <taxon>Vertebrata</taxon>
        <taxon>Euteleostomi</taxon>
        <taxon>Mammalia</taxon>
        <taxon>Eutheria</taxon>
        <taxon>Euarchontoglires</taxon>
        <taxon>Primates</taxon>
        <taxon>Haplorrhini</taxon>
        <taxon>Catarrhini</taxon>
        <taxon>Cercopithecidae</taxon>
        <taxon>Cercopithecinae</taxon>
        <taxon>Macaca</taxon>
    </lineage>
</organism>
<evidence type="ECO:0000313" key="14">
    <source>
        <dbReference type="Ensembl" id="ENSMNEP00000043300.1"/>
    </source>
</evidence>
<evidence type="ECO:0000256" key="4">
    <source>
        <dbReference type="ARBA" id="ARBA00022676"/>
    </source>
</evidence>
<dbReference type="Gene3D" id="3.90.550.10">
    <property type="entry name" value="Spore Coat Polysaccharide Biosynthesis Protein SpsA, Chain A"/>
    <property type="match status" value="1"/>
</dbReference>
<evidence type="ECO:0000256" key="6">
    <source>
        <dbReference type="ARBA" id="ARBA00022692"/>
    </source>
</evidence>
<keyword evidence="4" id="KW-0328">Glycosyltransferase</keyword>
<feature type="transmembrane region" description="Helical" evidence="12">
    <location>
        <begin position="82"/>
        <end position="109"/>
    </location>
</feature>
<keyword evidence="15" id="KW-1185">Reference proteome</keyword>
<dbReference type="GO" id="GO:0098528">
    <property type="term" value="P:skeletal muscle fiber differentiation"/>
    <property type="evidence" value="ECO:0007669"/>
    <property type="project" value="Ensembl"/>
</dbReference>
<dbReference type="GO" id="GO:1901137">
    <property type="term" value="P:carbohydrate derivative biosynthetic process"/>
    <property type="evidence" value="ECO:0007669"/>
    <property type="project" value="UniProtKB-ARBA"/>
</dbReference>
<keyword evidence="6 12" id="KW-0812">Transmembrane</keyword>
<evidence type="ECO:0000256" key="9">
    <source>
        <dbReference type="ARBA" id="ARBA00023034"/>
    </source>
</evidence>
<dbReference type="CDD" id="cd00761">
    <property type="entry name" value="Glyco_tranf_GTA_type"/>
    <property type="match status" value="1"/>
</dbReference>
<proteinExistence type="inferred from homology"/>
<dbReference type="InterPro" id="IPR001173">
    <property type="entry name" value="Glyco_trans_2-like"/>
</dbReference>
<feature type="domain" description="Glycosyltransferase 2-like" evidence="13">
    <location>
        <begin position="338"/>
        <end position="444"/>
    </location>
</feature>
<evidence type="ECO:0000256" key="10">
    <source>
        <dbReference type="ARBA" id="ARBA00023136"/>
    </source>
</evidence>
<keyword evidence="5" id="KW-0808">Transferase</keyword>
<dbReference type="GO" id="GO:0043403">
    <property type="term" value="P:skeletal muscle tissue regeneration"/>
    <property type="evidence" value="ECO:0007669"/>
    <property type="project" value="Ensembl"/>
</dbReference>
<dbReference type="GO" id="GO:0008376">
    <property type="term" value="F:acetylgalactosaminyltransferase activity"/>
    <property type="evidence" value="ECO:0007669"/>
    <property type="project" value="Ensembl"/>
</dbReference>
<dbReference type="STRING" id="9545.ENSMNEP00000043300"/>
<evidence type="ECO:0000256" key="12">
    <source>
        <dbReference type="SAM" id="Phobius"/>
    </source>
</evidence>
<dbReference type="Ensembl" id="ENSMNET00000067807.1">
    <property type="protein sequence ID" value="ENSMNEP00000043300.1"/>
    <property type="gene ID" value="ENSMNEG00000044329.1"/>
</dbReference>
<evidence type="ECO:0000256" key="2">
    <source>
        <dbReference type="ARBA" id="ARBA00006739"/>
    </source>
</evidence>
<dbReference type="InterPro" id="IPR011143">
    <property type="entry name" value="GM2_synthase"/>
</dbReference>
<dbReference type="Bgee" id="ENSMNEG00000044329">
    <property type="expression patterns" value="Expressed in adult mammalian kidney"/>
</dbReference>
<comment type="subunit">
    <text evidence="3">Homodimer; disulfide-linked.</text>
</comment>
<evidence type="ECO:0000256" key="1">
    <source>
        <dbReference type="ARBA" id="ARBA00004323"/>
    </source>
</evidence>
<dbReference type="GO" id="GO:0017038">
    <property type="term" value="P:protein import"/>
    <property type="evidence" value="ECO:0007669"/>
    <property type="project" value="Ensembl"/>
</dbReference>
<dbReference type="GO" id="GO:0019276">
    <property type="term" value="P:UDP-N-acetylgalactosamine metabolic process"/>
    <property type="evidence" value="ECO:0007669"/>
    <property type="project" value="Ensembl"/>
</dbReference>
<evidence type="ECO:0000256" key="7">
    <source>
        <dbReference type="ARBA" id="ARBA00022968"/>
    </source>
</evidence>
<reference evidence="14" key="2">
    <citation type="submission" date="2025-09" db="UniProtKB">
        <authorList>
            <consortium name="Ensembl"/>
        </authorList>
    </citation>
    <scope>IDENTIFICATION</scope>
</reference>
<dbReference type="InterPro" id="IPR029044">
    <property type="entry name" value="Nucleotide-diphossugar_trans"/>
</dbReference>
<protein>
    <submittedName>
        <fullName evidence="14">Beta-1,4-N-acetyl-galactosaminyltransferase 2 (SID blood group)</fullName>
    </submittedName>
</protein>
<evidence type="ECO:0000256" key="11">
    <source>
        <dbReference type="ARBA" id="ARBA00023157"/>
    </source>
</evidence>
<evidence type="ECO:0000256" key="8">
    <source>
        <dbReference type="ARBA" id="ARBA00022989"/>
    </source>
</evidence>
<name>A0A2K6E558_MACNE</name>
<keyword evidence="7" id="KW-0735">Signal-anchor</keyword>
<dbReference type="Proteomes" id="UP000233120">
    <property type="component" value="Unassembled WGS sequence"/>
</dbReference>
<keyword evidence="9" id="KW-0333">Golgi apparatus</keyword>
<keyword evidence="8 12" id="KW-1133">Transmembrane helix</keyword>
<dbReference type="PANTHER" id="PTHR15046:SF2">
    <property type="entry name" value="BETA-1,4 N-ACETYLGALACTOSAMINYLTRANSFERASE 2"/>
    <property type="match status" value="1"/>
</dbReference>
<evidence type="ECO:0000256" key="3">
    <source>
        <dbReference type="ARBA" id="ARBA00011748"/>
    </source>
</evidence>
<dbReference type="FunFam" id="3.90.550.10:FF:000076">
    <property type="entry name" value="Beta-1,4 N-acetylgalactosaminyltransferase"/>
    <property type="match status" value="1"/>
</dbReference>
<evidence type="ECO:0000313" key="15">
    <source>
        <dbReference type="Proteomes" id="UP000233120"/>
    </source>
</evidence>
<dbReference type="GO" id="GO:0022408">
    <property type="term" value="P:negative regulation of cell-cell adhesion"/>
    <property type="evidence" value="ECO:0007669"/>
    <property type="project" value="Ensembl"/>
</dbReference>
<sequence length="578" mass="64376">LGTAGFGAGTGERWFSVGKFHVEVGLLLSGMCLGDAGSVENRLGTAGSGLAVCLELRGADPAWGPFAAHGEEPLRGISRFLWLLKILVIILGLGVAGFMFGSTFLQAVFSSLKPELPSPAPDVRKPKLLPEEHLRNLFSYDGIWLFPKNQCKCEANKERGSYNFQDAYDQSDLPAVKVRRQAEFEHFQRREGLPRPLPLRAQPNLPFGYPVHGVEVMPLHTVPIPGLQFEGPDAPIYEVTLTASLGTLNTLADVPDSVVQGRGQKQLTISTSDRKLLNFILQHVTYTSTGYQHQKVDIVSLESRSSVAKFPVTIRHPVIPKLYDPGPERKLRNLVTIATKTFLRPHKLMIMLQSIREYYPDLTVIVADDSKKPLEIKDNHVEYYTMPFGKGWFAGRNLAISQVTTKYVLWVDDDFLFNEKTKIEVLVDVLEKTELDVVGGSVLGNVFQFKLLLEQSENGACLHKRTGFFQPLDGFPNCVVTSGVVNFFLAHTERLQRVGFDPRLQRVAHSEFFIDGLGTLLVGSCPEVIIGHQSRSPVVDSELAALEKTYNTYRSNTLAQVQFKLALHYFKNHLQCAT</sequence>
<dbReference type="GO" id="GO:0000139">
    <property type="term" value="C:Golgi membrane"/>
    <property type="evidence" value="ECO:0007669"/>
    <property type="project" value="UniProtKB-SubCell"/>
</dbReference>
<accession>A0A2K6E558</accession>
<dbReference type="SUPFAM" id="SSF53448">
    <property type="entry name" value="Nucleotide-diphospho-sugar transferases"/>
    <property type="match status" value="1"/>
</dbReference>
<dbReference type="GO" id="GO:0006047">
    <property type="term" value="P:UDP-N-acetylglucosamine metabolic process"/>
    <property type="evidence" value="ECO:0007669"/>
    <property type="project" value="Ensembl"/>
</dbReference>
<gene>
    <name evidence="14" type="primary">B4GALNT2</name>
</gene>
<dbReference type="PIRSF" id="PIRSF000474">
    <property type="entry name" value="GM2_GD2_synthase"/>
    <property type="match status" value="1"/>
</dbReference>